<dbReference type="Proteomes" id="UP000300142">
    <property type="component" value="Unassembled WGS sequence"/>
</dbReference>
<gene>
    <name evidence="1" type="ORF">SR1949_05620</name>
</gene>
<name>A0A479ZSJ8_9CYAN</name>
<evidence type="ECO:0000313" key="2">
    <source>
        <dbReference type="Proteomes" id="UP000300142"/>
    </source>
</evidence>
<organism evidence="1 2">
    <name type="scientific">Sphaerospermopsis reniformis</name>
    <dbReference type="NCBI Taxonomy" id="531300"/>
    <lineage>
        <taxon>Bacteria</taxon>
        <taxon>Bacillati</taxon>
        <taxon>Cyanobacteriota</taxon>
        <taxon>Cyanophyceae</taxon>
        <taxon>Nostocales</taxon>
        <taxon>Aphanizomenonaceae</taxon>
        <taxon>Sphaerospermopsis</taxon>
    </lineage>
</organism>
<reference evidence="2" key="1">
    <citation type="submission" date="2019-02" db="EMBL/GenBank/DDBJ databases">
        <title>Draft genome sequence of Sphaerospermopsis reniformis NIES-1949.</title>
        <authorList>
            <person name="Yamaguchi H."/>
            <person name="Suzuki S."/>
            <person name="Kawachi M."/>
        </authorList>
    </citation>
    <scope>NUCLEOTIDE SEQUENCE [LARGE SCALE GENOMIC DNA]</scope>
    <source>
        <strain evidence="2">NIES-1949</strain>
    </source>
</reference>
<keyword evidence="2" id="KW-1185">Reference proteome</keyword>
<evidence type="ECO:0000313" key="1">
    <source>
        <dbReference type="EMBL" id="GCL35467.1"/>
    </source>
</evidence>
<protein>
    <submittedName>
        <fullName evidence="1">Uncharacterized protein</fullName>
    </submittedName>
</protein>
<proteinExistence type="predicted"/>
<accession>A0A479ZSJ8</accession>
<comment type="caution">
    <text evidence="1">The sequence shown here is derived from an EMBL/GenBank/DDBJ whole genome shotgun (WGS) entry which is preliminary data.</text>
</comment>
<dbReference type="EMBL" id="BJCE01000010">
    <property type="protein sequence ID" value="GCL35467.1"/>
    <property type="molecule type" value="Genomic_DNA"/>
</dbReference>
<sequence length="39" mass="4593">MNGGKMTKYFIDSNIWLDRFILNSSDSNAIKKDFFSKPY</sequence>
<dbReference type="AlphaFoldDB" id="A0A479ZSJ8"/>